<dbReference type="AlphaFoldDB" id="A0A075WEZ3"/>
<gene>
    <name evidence="1" type="ORF">AFULGI_00022590</name>
</gene>
<dbReference type="Proteomes" id="UP000028501">
    <property type="component" value="Chromosome"/>
</dbReference>
<dbReference type="KEGG" id="afg:AFULGI_00022590"/>
<name>A0A075WEZ3_ARCFL</name>
<accession>A0A075WEZ3</accession>
<dbReference type="PROSITE" id="PS51257">
    <property type="entry name" value="PROKAR_LIPOPROTEIN"/>
    <property type="match status" value="1"/>
</dbReference>
<evidence type="ECO:0000313" key="1">
    <source>
        <dbReference type="EMBL" id="AIG98985.1"/>
    </source>
</evidence>
<protein>
    <submittedName>
        <fullName evidence="1">Uncharacterized protein</fullName>
    </submittedName>
</protein>
<sequence>MKKLILLMLLLPISLIGCTDEESSVTVGHTTVYYTNVPDAKAEVLAGYLQEEFGFTSDTDILLSMSGNEYEVRIPSSYSSPSEVEESFKVYFALLASRVSEEVFFGSPVKLVLVTHQNDELFAVKNQYSFEKAGRVFVYFKGVDREQAFNLANYLESLVGENYDWDVIFEQSEGVYHVVPFVGINDASELTPEMENSYQSMATELEDVLGGDVVVHLVNFEGYEVAAFEG</sequence>
<proteinExistence type="predicted"/>
<dbReference type="GeneID" id="24795740"/>
<dbReference type="HOGENOM" id="CLU_1202569_0_0_2"/>
<dbReference type="RefSeq" id="WP_143274464.1">
    <property type="nucleotide sequence ID" value="NZ_CP006577.1"/>
</dbReference>
<reference evidence="1 2" key="1">
    <citation type="submission" date="2013-07" db="EMBL/GenBank/DDBJ databases">
        <title>Genome of Archaeoglobus fulgidus.</title>
        <authorList>
            <person name="Fiebig A."/>
            <person name="Birkeland N.-K."/>
        </authorList>
    </citation>
    <scope>NUCLEOTIDE SEQUENCE [LARGE SCALE GENOMIC DNA]</scope>
    <source>
        <strain evidence="1 2">DSM 8774</strain>
    </source>
</reference>
<dbReference type="EMBL" id="CP006577">
    <property type="protein sequence ID" value="AIG98985.1"/>
    <property type="molecule type" value="Genomic_DNA"/>
</dbReference>
<evidence type="ECO:0000313" key="2">
    <source>
        <dbReference type="Proteomes" id="UP000028501"/>
    </source>
</evidence>
<organism evidence="1 2">
    <name type="scientific">Archaeoglobus fulgidus DSM 8774</name>
    <dbReference type="NCBI Taxonomy" id="1344584"/>
    <lineage>
        <taxon>Archaea</taxon>
        <taxon>Methanobacteriati</taxon>
        <taxon>Methanobacteriota</taxon>
        <taxon>Archaeoglobi</taxon>
        <taxon>Archaeoglobales</taxon>
        <taxon>Archaeoglobaceae</taxon>
        <taxon>Archaeoglobus</taxon>
    </lineage>
</organism>